<dbReference type="AlphaFoldDB" id="A0A1L9V971"/>
<proteinExistence type="predicted"/>
<evidence type="ECO:0000256" key="1">
    <source>
        <dbReference type="SAM" id="MobiDB-lite"/>
    </source>
</evidence>
<dbReference type="EMBL" id="KV878910">
    <property type="protein sequence ID" value="OJJ80461.1"/>
    <property type="molecule type" value="Genomic_DNA"/>
</dbReference>
<gene>
    <name evidence="2" type="ORF">ASPGLDRAFT_841906</name>
</gene>
<keyword evidence="3" id="KW-1185">Reference proteome</keyword>
<dbReference type="Proteomes" id="UP000184300">
    <property type="component" value="Unassembled WGS sequence"/>
</dbReference>
<reference evidence="3" key="1">
    <citation type="journal article" date="2017" name="Genome Biol.">
        <title>Comparative genomics reveals high biological diversity and specific adaptations in the industrially and medically important fungal genus Aspergillus.</title>
        <authorList>
            <person name="de Vries R.P."/>
            <person name="Riley R."/>
            <person name="Wiebenga A."/>
            <person name="Aguilar-Osorio G."/>
            <person name="Amillis S."/>
            <person name="Uchima C.A."/>
            <person name="Anderluh G."/>
            <person name="Asadollahi M."/>
            <person name="Askin M."/>
            <person name="Barry K."/>
            <person name="Battaglia E."/>
            <person name="Bayram O."/>
            <person name="Benocci T."/>
            <person name="Braus-Stromeyer S.A."/>
            <person name="Caldana C."/>
            <person name="Canovas D."/>
            <person name="Cerqueira G.C."/>
            <person name="Chen F."/>
            <person name="Chen W."/>
            <person name="Choi C."/>
            <person name="Clum A."/>
            <person name="Dos Santos R.A."/>
            <person name="Damasio A.R."/>
            <person name="Diallinas G."/>
            <person name="Emri T."/>
            <person name="Fekete E."/>
            <person name="Flipphi M."/>
            <person name="Freyberg S."/>
            <person name="Gallo A."/>
            <person name="Gournas C."/>
            <person name="Habgood R."/>
            <person name="Hainaut M."/>
            <person name="Harispe M.L."/>
            <person name="Henrissat B."/>
            <person name="Hilden K.S."/>
            <person name="Hope R."/>
            <person name="Hossain A."/>
            <person name="Karabika E."/>
            <person name="Karaffa L."/>
            <person name="Karanyi Z."/>
            <person name="Krasevec N."/>
            <person name="Kuo A."/>
            <person name="Kusch H."/>
            <person name="LaButti K."/>
            <person name="Lagendijk E.L."/>
            <person name="Lapidus A."/>
            <person name="Levasseur A."/>
            <person name="Lindquist E."/>
            <person name="Lipzen A."/>
            <person name="Logrieco A.F."/>
            <person name="MacCabe A."/>
            <person name="Maekelae M.R."/>
            <person name="Malavazi I."/>
            <person name="Melin P."/>
            <person name="Meyer V."/>
            <person name="Mielnichuk N."/>
            <person name="Miskei M."/>
            <person name="Molnar A.P."/>
            <person name="Mule G."/>
            <person name="Ngan C.Y."/>
            <person name="Orejas M."/>
            <person name="Orosz E."/>
            <person name="Ouedraogo J.P."/>
            <person name="Overkamp K.M."/>
            <person name="Park H.-S."/>
            <person name="Perrone G."/>
            <person name="Piumi F."/>
            <person name="Punt P.J."/>
            <person name="Ram A.F."/>
            <person name="Ramon A."/>
            <person name="Rauscher S."/>
            <person name="Record E."/>
            <person name="Riano-Pachon D.M."/>
            <person name="Robert V."/>
            <person name="Roehrig J."/>
            <person name="Ruller R."/>
            <person name="Salamov A."/>
            <person name="Salih N.S."/>
            <person name="Samson R.A."/>
            <person name="Sandor E."/>
            <person name="Sanguinetti M."/>
            <person name="Schuetze T."/>
            <person name="Sepcic K."/>
            <person name="Shelest E."/>
            <person name="Sherlock G."/>
            <person name="Sophianopoulou V."/>
            <person name="Squina F.M."/>
            <person name="Sun H."/>
            <person name="Susca A."/>
            <person name="Todd R.B."/>
            <person name="Tsang A."/>
            <person name="Unkles S.E."/>
            <person name="van de Wiele N."/>
            <person name="van Rossen-Uffink D."/>
            <person name="Oliveira J.V."/>
            <person name="Vesth T.C."/>
            <person name="Visser J."/>
            <person name="Yu J.-H."/>
            <person name="Zhou M."/>
            <person name="Andersen M.R."/>
            <person name="Archer D.B."/>
            <person name="Baker S.E."/>
            <person name="Benoit I."/>
            <person name="Brakhage A.A."/>
            <person name="Braus G.H."/>
            <person name="Fischer R."/>
            <person name="Frisvad J.C."/>
            <person name="Goldman G.H."/>
            <person name="Houbraken J."/>
            <person name="Oakley B."/>
            <person name="Pocsi I."/>
            <person name="Scazzocchio C."/>
            <person name="Seiboth B."/>
            <person name="vanKuyk P.A."/>
            <person name="Wortman J."/>
            <person name="Dyer P.S."/>
            <person name="Grigoriev I.V."/>
        </authorList>
    </citation>
    <scope>NUCLEOTIDE SEQUENCE [LARGE SCALE GENOMIC DNA]</scope>
    <source>
        <strain evidence="3">CBS 516.65</strain>
    </source>
</reference>
<feature type="region of interest" description="Disordered" evidence="1">
    <location>
        <begin position="66"/>
        <end position="87"/>
    </location>
</feature>
<sequence length="121" mass="13249">MRASAGFHDKLGRSLRTPHFSPRSGAARTVMSTWIIKDSIKPTSIYTTQLPITYTTPEGIGMHTVFPPLKSRPINPPTAPKDIPLARGTVQCSPSTLMIVFLMERTTSKLTTRSLAPQASQ</sequence>
<organism evidence="2 3">
    <name type="scientific">Aspergillus glaucus CBS 516.65</name>
    <dbReference type="NCBI Taxonomy" id="1160497"/>
    <lineage>
        <taxon>Eukaryota</taxon>
        <taxon>Fungi</taxon>
        <taxon>Dikarya</taxon>
        <taxon>Ascomycota</taxon>
        <taxon>Pezizomycotina</taxon>
        <taxon>Eurotiomycetes</taxon>
        <taxon>Eurotiomycetidae</taxon>
        <taxon>Eurotiales</taxon>
        <taxon>Aspergillaceae</taxon>
        <taxon>Aspergillus</taxon>
        <taxon>Aspergillus subgen. Aspergillus</taxon>
    </lineage>
</organism>
<protein>
    <submittedName>
        <fullName evidence="2">Uncharacterized protein</fullName>
    </submittedName>
</protein>
<feature type="region of interest" description="Disordered" evidence="1">
    <location>
        <begin position="1"/>
        <end position="24"/>
    </location>
</feature>
<accession>A0A1L9V971</accession>
<dbReference type="GeneID" id="34466516"/>
<evidence type="ECO:0000313" key="3">
    <source>
        <dbReference type="Proteomes" id="UP000184300"/>
    </source>
</evidence>
<dbReference type="VEuPathDB" id="FungiDB:ASPGLDRAFT_841906"/>
<evidence type="ECO:0000313" key="2">
    <source>
        <dbReference type="EMBL" id="OJJ80461.1"/>
    </source>
</evidence>
<name>A0A1L9V971_ASPGL</name>
<dbReference type="RefSeq" id="XP_022397159.1">
    <property type="nucleotide sequence ID" value="XM_022550256.1"/>
</dbReference>